<dbReference type="Pfam" id="PF13354">
    <property type="entry name" value="Beta-lactamase2"/>
    <property type="match status" value="1"/>
</dbReference>
<dbReference type="SUPFAM" id="SSF56601">
    <property type="entry name" value="beta-lactamase/transpeptidase-like"/>
    <property type="match status" value="1"/>
</dbReference>
<name>A0ABR6BHC1_9PSEU</name>
<organism evidence="3 4">
    <name type="scientific">Kutzneria viridogrisea</name>
    <dbReference type="NCBI Taxonomy" id="47990"/>
    <lineage>
        <taxon>Bacteria</taxon>
        <taxon>Bacillati</taxon>
        <taxon>Actinomycetota</taxon>
        <taxon>Actinomycetes</taxon>
        <taxon>Pseudonocardiales</taxon>
        <taxon>Pseudonocardiaceae</taxon>
        <taxon>Kutzneria</taxon>
    </lineage>
</organism>
<gene>
    <name evidence="3" type="ORF">BC739_003275</name>
</gene>
<evidence type="ECO:0000256" key="1">
    <source>
        <dbReference type="SAM" id="MobiDB-lite"/>
    </source>
</evidence>
<feature type="domain" description="Beta-lactamase class A catalytic" evidence="2">
    <location>
        <begin position="81"/>
        <end position="126"/>
    </location>
</feature>
<feature type="region of interest" description="Disordered" evidence="1">
    <location>
        <begin position="30"/>
        <end position="62"/>
    </location>
</feature>
<proteinExistence type="predicted"/>
<comment type="caution">
    <text evidence="3">The sequence shown here is derived from an EMBL/GenBank/DDBJ whole genome shotgun (WGS) entry which is preliminary data.</text>
</comment>
<evidence type="ECO:0000259" key="2">
    <source>
        <dbReference type="Pfam" id="PF13354"/>
    </source>
</evidence>
<evidence type="ECO:0000313" key="4">
    <source>
        <dbReference type="Proteomes" id="UP000517916"/>
    </source>
</evidence>
<dbReference type="InterPro" id="IPR045155">
    <property type="entry name" value="Beta-lactam_cat"/>
</dbReference>
<dbReference type="InterPro" id="IPR012338">
    <property type="entry name" value="Beta-lactam/transpept-like"/>
</dbReference>
<feature type="compositionally biased region" description="Low complexity" evidence="1">
    <location>
        <begin position="30"/>
        <end position="58"/>
    </location>
</feature>
<sequence>MSVGAVVAGLTIGAGYTAQVHGQPVAVSATPSAVSRATRTTTTTATPPPATSSSGPAKSPDDALAEALAPVLANLTGQLSVGVLDVSTGTSASYNGKQSFTTASIVKADILAVLLLQTQQQGISLTSGQQQAAQQMIENSDNDSATALWDEAGSEAGMRAANTKFGLTATDPGADDYWGLTTTTVGDQLQLLTALTTSRSPLSQAARSYAIGLMSNIEPDQVWGVSAAADRGTTPVLKNGWLPVDADNDLWAVNSIGQVVSGGHTFLIAVLSGSQPDEDTGIAQVSAAAKAAVKPFL</sequence>
<dbReference type="PANTHER" id="PTHR35333:SF3">
    <property type="entry name" value="BETA-LACTAMASE-TYPE TRANSPEPTIDASE FOLD CONTAINING PROTEIN"/>
    <property type="match status" value="1"/>
</dbReference>
<dbReference type="Proteomes" id="UP000517916">
    <property type="component" value="Unassembled WGS sequence"/>
</dbReference>
<keyword evidence="4" id="KW-1185">Reference proteome</keyword>
<dbReference type="InterPro" id="IPR000871">
    <property type="entry name" value="Beta-lactam_class-A"/>
</dbReference>
<dbReference type="Gene3D" id="3.40.710.10">
    <property type="entry name" value="DD-peptidase/beta-lactamase superfamily"/>
    <property type="match status" value="1"/>
</dbReference>
<accession>A0ABR6BHC1</accession>
<evidence type="ECO:0000313" key="3">
    <source>
        <dbReference type="EMBL" id="MBA8926076.1"/>
    </source>
</evidence>
<dbReference type="PANTHER" id="PTHR35333">
    <property type="entry name" value="BETA-LACTAMASE"/>
    <property type="match status" value="1"/>
</dbReference>
<reference evidence="3 4" key="1">
    <citation type="submission" date="2020-08" db="EMBL/GenBank/DDBJ databases">
        <title>Genomic Encyclopedia of Archaeal and Bacterial Type Strains, Phase II (KMG-II): from individual species to whole genera.</title>
        <authorList>
            <person name="Goeker M."/>
        </authorList>
    </citation>
    <scope>NUCLEOTIDE SEQUENCE [LARGE SCALE GENOMIC DNA]</scope>
    <source>
        <strain evidence="3 4">DSM 43850</strain>
    </source>
</reference>
<protein>
    <recommendedName>
        <fullName evidence="2">Beta-lactamase class A catalytic domain-containing protein</fullName>
    </recommendedName>
</protein>
<dbReference type="EMBL" id="JACJID010000002">
    <property type="protein sequence ID" value="MBA8926076.1"/>
    <property type="molecule type" value="Genomic_DNA"/>
</dbReference>
<dbReference type="RefSeq" id="WP_182837613.1">
    <property type="nucleotide sequence ID" value="NZ_BAAABQ010000009.1"/>
</dbReference>